<evidence type="ECO:0000313" key="2">
    <source>
        <dbReference type="Proteomes" id="UP000295293"/>
    </source>
</evidence>
<organism evidence="1 2">
    <name type="scientific">Tahibacter aquaticus</name>
    <dbReference type="NCBI Taxonomy" id="520092"/>
    <lineage>
        <taxon>Bacteria</taxon>
        <taxon>Pseudomonadati</taxon>
        <taxon>Pseudomonadota</taxon>
        <taxon>Gammaproteobacteria</taxon>
        <taxon>Lysobacterales</taxon>
        <taxon>Rhodanobacteraceae</taxon>
        <taxon>Tahibacter</taxon>
    </lineage>
</organism>
<comment type="caution">
    <text evidence="1">The sequence shown here is derived from an EMBL/GenBank/DDBJ whole genome shotgun (WGS) entry which is preliminary data.</text>
</comment>
<accession>A0A4R6YW70</accession>
<dbReference type="EMBL" id="SNZH01000007">
    <property type="protein sequence ID" value="TDR43058.1"/>
    <property type="molecule type" value="Genomic_DNA"/>
</dbReference>
<dbReference type="RefSeq" id="WP_133818979.1">
    <property type="nucleotide sequence ID" value="NZ_SNZH01000007.1"/>
</dbReference>
<gene>
    <name evidence="1" type="ORF">DFR29_10764</name>
</gene>
<proteinExistence type="predicted"/>
<name>A0A4R6YW70_9GAMM</name>
<sequence length="158" mass="17113">MTQDLVSLAFTAEQLAAIDAAMDQLEANLIGLIALTPAERRTLQRMGSVSEPFCRQTLIVMQQNPHVIPASVNLAGGVQDLATLDLLAPRLDRLQRLAERGDDTEAALGSDIRSLAHEGYALLKIAGKSQGLDGLRKELSVRFRRKRPSAAEEPEAEG</sequence>
<evidence type="ECO:0000313" key="1">
    <source>
        <dbReference type="EMBL" id="TDR43058.1"/>
    </source>
</evidence>
<protein>
    <submittedName>
        <fullName evidence="1">Uncharacterized protein</fullName>
    </submittedName>
</protein>
<dbReference type="OrthoDB" id="5573309at2"/>
<keyword evidence="2" id="KW-1185">Reference proteome</keyword>
<dbReference type="AlphaFoldDB" id="A0A4R6YW70"/>
<dbReference type="Proteomes" id="UP000295293">
    <property type="component" value="Unassembled WGS sequence"/>
</dbReference>
<reference evidence="1 2" key="1">
    <citation type="submission" date="2019-03" db="EMBL/GenBank/DDBJ databases">
        <title>Genomic Encyclopedia of Type Strains, Phase IV (KMG-IV): sequencing the most valuable type-strain genomes for metagenomic binning, comparative biology and taxonomic classification.</title>
        <authorList>
            <person name="Goeker M."/>
        </authorList>
    </citation>
    <scope>NUCLEOTIDE SEQUENCE [LARGE SCALE GENOMIC DNA]</scope>
    <source>
        <strain evidence="1 2">DSM 21667</strain>
    </source>
</reference>